<comment type="caution">
    <text evidence="1">The sequence shown here is derived from an EMBL/GenBank/DDBJ whole genome shotgun (WGS) entry which is preliminary data.</text>
</comment>
<reference evidence="1 2" key="1">
    <citation type="submission" date="2020-08" db="EMBL/GenBank/DDBJ databases">
        <title>Genomic Encyclopedia of Type Strains, Phase IV (KMG-V): Genome sequencing to study the core and pangenomes of soil and plant-associated prokaryotes.</title>
        <authorList>
            <person name="Whitman W."/>
        </authorList>
    </citation>
    <scope>NUCLEOTIDE SEQUENCE [LARGE SCALE GENOMIC DNA]</scope>
    <source>
        <strain evidence="1 2">SEMIA 4013</strain>
    </source>
</reference>
<protein>
    <submittedName>
        <fullName evidence="1">Uncharacterized protein</fullName>
    </submittedName>
</protein>
<evidence type="ECO:0000313" key="2">
    <source>
        <dbReference type="Proteomes" id="UP000518681"/>
    </source>
</evidence>
<sequence>MAVENERACFVPDTLRPPCLRTDGLARSAHVVCVIANDETRW</sequence>
<dbReference type="AlphaFoldDB" id="A0AAW3V2R5"/>
<dbReference type="EMBL" id="JACIIK010000007">
    <property type="protein sequence ID" value="MBB6203431.1"/>
    <property type="molecule type" value="Genomic_DNA"/>
</dbReference>
<name>A0AAW3V2R5_9BURK</name>
<evidence type="ECO:0000313" key="1">
    <source>
        <dbReference type="EMBL" id="MBB6203431.1"/>
    </source>
</evidence>
<proteinExistence type="predicted"/>
<accession>A0AAW3V2R5</accession>
<gene>
    <name evidence="1" type="ORF">GGD69_004309</name>
</gene>
<dbReference type="Proteomes" id="UP000518681">
    <property type="component" value="Unassembled WGS sequence"/>
</dbReference>
<organism evidence="1 2">
    <name type="scientific">Paraburkholderia fungorum</name>
    <dbReference type="NCBI Taxonomy" id="134537"/>
    <lineage>
        <taxon>Bacteria</taxon>
        <taxon>Pseudomonadati</taxon>
        <taxon>Pseudomonadota</taxon>
        <taxon>Betaproteobacteria</taxon>
        <taxon>Burkholderiales</taxon>
        <taxon>Burkholderiaceae</taxon>
        <taxon>Paraburkholderia</taxon>
    </lineage>
</organism>